<gene>
    <name evidence="1" type="primary">84</name>
    <name evidence="1" type="ORF">SAINTUS_84</name>
</gene>
<evidence type="ECO:0000313" key="1">
    <source>
        <dbReference type="EMBL" id="AER26467.1"/>
    </source>
</evidence>
<protein>
    <submittedName>
        <fullName evidence="1">Uncharacterized protein</fullName>
    </submittedName>
</protein>
<keyword evidence="2" id="KW-1185">Reference proteome</keyword>
<dbReference type="Proteomes" id="UP000005665">
    <property type="component" value="Segment"/>
</dbReference>
<dbReference type="KEGG" id="vg:40235119"/>
<organism evidence="1 2">
    <name type="scientific">Mycobacterium phage Saintus</name>
    <dbReference type="NCBI Taxonomy" id="2923007"/>
    <lineage>
        <taxon>Viruses</taxon>
        <taxon>Duplodnaviria</taxon>
        <taxon>Heunggongvirae</taxon>
        <taxon>Uroviricota</taxon>
        <taxon>Caudoviricetes</taxon>
        <taxon>Fromanvirus</taxon>
        <taxon>Fromanvirus saintus</taxon>
    </lineage>
</organism>
<dbReference type="EMBL" id="JN831654">
    <property type="protein sequence ID" value="AER26467.1"/>
    <property type="molecule type" value="Genomic_DNA"/>
</dbReference>
<reference evidence="1 2" key="1">
    <citation type="journal article" date="2012" name="J. Virol.">
        <title>Complete Genome Sequences of 138 Mycobacteriophages.</title>
        <authorList>
            <consortium name="the Science Education Alliance Phage Hunters Advancing Genomics and Evolutionary Science Program"/>
            <consortium name="the KwaZulu-Natal Research Institute for Tuberculosis and HIV Mycobacterial Genetics Course Students"/>
            <consortium name="the Phage Hunters Integrating Research and Education Program"/>
            <person name="Hatfull G.F."/>
        </authorList>
    </citation>
    <scope>NUCLEOTIDE SEQUENCE [LARGE SCALE GENOMIC DNA]</scope>
</reference>
<dbReference type="GeneID" id="40235119"/>
<proteinExistence type="predicted"/>
<name>G8IRG7_9CAUD</name>
<dbReference type="RefSeq" id="YP_009638349.1">
    <property type="nucleotide sequence ID" value="NC_042335.1"/>
</dbReference>
<accession>G8IRG7</accession>
<sequence length="81" mass="9640">MAIRVLKRYDVDKLTALKEIYDHLRDVRADRQLFVDDWYSKEHEYSEWEEYDDEINEWNAELMNAGIALAGALAEAMGWDQ</sequence>
<evidence type="ECO:0000313" key="2">
    <source>
        <dbReference type="Proteomes" id="UP000005665"/>
    </source>
</evidence>